<dbReference type="GO" id="GO:0016342">
    <property type="term" value="C:catenin complex"/>
    <property type="evidence" value="ECO:0007669"/>
    <property type="project" value="TreeGrafter"/>
</dbReference>
<dbReference type="EMBL" id="CAKKLH010000320">
    <property type="protein sequence ID" value="CAH0112020.1"/>
    <property type="molecule type" value="Genomic_DNA"/>
</dbReference>
<feature type="domain" description="Cadherin" evidence="12">
    <location>
        <begin position="700"/>
        <end position="802"/>
    </location>
</feature>
<keyword evidence="3 11" id="KW-0732">Signal</keyword>
<evidence type="ECO:0000256" key="4">
    <source>
        <dbReference type="ARBA" id="ARBA00022737"/>
    </source>
</evidence>
<feature type="region of interest" description="Disordered" evidence="9">
    <location>
        <begin position="389"/>
        <end position="410"/>
    </location>
</feature>
<reference evidence="13" key="1">
    <citation type="submission" date="2021-11" db="EMBL/GenBank/DDBJ databases">
        <authorList>
            <person name="Schell T."/>
        </authorList>
    </citation>
    <scope>NUCLEOTIDE SEQUENCE</scope>
    <source>
        <strain evidence="13">M5</strain>
    </source>
</reference>
<dbReference type="AlphaFoldDB" id="A0A8J2S7B8"/>
<feature type="transmembrane region" description="Helical" evidence="10">
    <location>
        <begin position="1019"/>
        <end position="1043"/>
    </location>
</feature>
<dbReference type="GO" id="GO:0005912">
    <property type="term" value="C:adherens junction"/>
    <property type="evidence" value="ECO:0007669"/>
    <property type="project" value="TreeGrafter"/>
</dbReference>
<feature type="signal peptide" evidence="11">
    <location>
        <begin position="1"/>
        <end position="25"/>
    </location>
</feature>
<dbReference type="GO" id="GO:0007043">
    <property type="term" value="P:cell-cell junction assembly"/>
    <property type="evidence" value="ECO:0007669"/>
    <property type="project" value="TreeGrafter"/>
</dbReference>
<dbReference type="PANTHER" id="PTHR24027">
    <property type="entry name" value="CADHERIN-23"/>
    <property type="match status" value="1"/>
</dbReference>
<dbReference type="GO" id="GO:0007156">
    <property type="term" value="P:homophilic cell adhesion via plasma membrane adhesion molecules"/>
    <property type="evidence" value="ECO:0007669"/>
    <property type="project" value="InterPro"/>
</dbReference>
<keyword evidence="6 10" id="KW-1133">Transmembrane helix</keyword>
<feature type="domain" description="Cadherin" evidence="12">
    <location>
        <begin position="827"/>
        <end position="908"/>
    </location>
</feature>
<dbReference type="SMART" id="SM00112">
    <property type="entry name" value="CA"/>
    <property type="match status" value="3"/>
</dbReference>
<dbReference type="Proteomes" id="UP000789390">
    <property type="component" value="Unassembled WGS sequence"/>
</dbReference>
<protein>
    <recommendedName>
        <fullName evidence="12">Cadherin domain-containing protein</fullName>
    </recommendedName>
</protein>
<dbReference type="PROSITE" id="PS50268">
    <property type="entry name" value="CADHERIN_2"/>
    <property type="match status" value="2"/>
</dbReference>
<dbReference type="GO" id="GO:0016339">
    <property type="term" value="P:calcium-dependent cell-cell adhesion via plasma membrane cell adhesion molecules"/>
    <property type="evidence" value="ECO:0007669"/>
    <property type="project" value="TreeGrafter"/>
</dbReference>
<evidence type="ECO:0000259" key="12">
    <source>
        <dbReference type="PROSITE" id="PS50268"/>
    </source>
</evidence>
<dbReference type="PANTHER" id="PTHR24027:SF422">
    <property type="entry name" value="CADHERIN DOMAIN-CONTAINING PROTEIN"/>
    <property type="match status" value="1"/>
</dbReference>
<evidence type="ECO:0000256" key="8">
    <source>
        <dbReference type="PROSITE-ProRule" id="PRU00043"/>
    </source>
</evidence>
<keyword evidence="5 8" id="KW-0106">Calcium</keyword>
<dbReference type="CDD" id="cd11304">
    <property type="entry name" value="Cadherin_repeat"/>
    <property type="match status" value="3"/>
</dbReference>
<dbReference type="GO" id="GO:0045296">
    <property type="term" value="F:cadherin binding"/>
    <property type="evidence" value="ECO:0007669"/>
    <property type="project" value="TreeGrafter"/>
</dbReference>
<dbReference type="InterPro" id="IPR015919">
    <property type="entry name" value="Cadherin-like_sf"/>
</dbReference>
<dbReference type="GO" id="GO:0016477">
    <property type="term" value="P:cell migration"/>
    <property type="evidence" value="ECO:0007669"/>
    <property type="project" value="TreeGrafter"/>
</dbReference>
<dbReference type="GO" id="GO:0005509">
    <property type="term" value="F:calcium ion binding"/>
    <property type="evidence" value="ECO:0007669"/>
    <property type="project" value="UniProtKB-UniRule"/>
</dbReference>
<evidence type="ECO:0000256" key="3">
    <source>
        <dbReference type="ARBA" id="ARBA00022729"/>
    </source>
</evidence>
<organism evidence="13 14">
    <name type="scientific">Daphnia galeata</name>
    <dbReference type="NCBI Taxonomy" id="27404"/>
    <lineage>
        <taxon>Eukaryota</taxon>
        <taxon>Metazoa</taxon>
        <taxon>Ecdysozoa</taxon>
        <taxon>Arthropoda</taxon>
        <taxon>Crustacea</taxon>
        <taxon>Branchiopoda</taxon>
        <taxon>Diplostraca</taxon>
        <taxon>Cladocera</taxon>
        <taxon>Anomopoda</taxon>
        <taxon>Daphniidae</taxon>
        <taxon>Daphnia</taxon>
    </lineage>
</organism>
<feature type="chain" id="PRO_5035304290" description="Cadherin domain-containing protein" evidence="11">
    <location>
        <begin position="26"/>
        <end position="1203"/>
    </location>
</feature>
<evidence type="ECO:0000256" key="1">
    <source>
        <dbReference type="ARBA" id="ARBA00004167"/>
    </source>
</evidence>
<feature type="region of interest" description="Disordered" evidence="9">
    <location>
        <begin position="1112"/>
        <end position="1203"/>
    </location>
</feature>
<name>A0A8J2S7B8_9CRUS</name>
<evidence type="ECO:0000313" key="13">
    <source>
        <dbReference type="EMBL" id="CAH0112020.1"/>
    </source>
</evidence>
<sequence length="1203" mass="132486">MKGDAYVLVTGLMIAALANLPEIHSQECFFSDTVQILENEVLTNINETDPKDKPILNLRTSYGILNCSDVASTLFSTYINYSHTENNTQLNFFIQQEIGDDLDNGYLIEVKEKSVLIGNCELFCPQANTTSLYIVVAILDENTQIPKFNFDYGNVTLEENFPKGLDFSYLLKVDNQSLSVSDKDLPFQNLTFYVSDPRFEALPAIRKDYNYSDGHPRIMYEPRIAVNKSLNAADSPIQFNLIAKDSGNPPMESLFPITVTILPQDVRDPEFEMFYYTSIIPNSTFKGTLKVKPQSILAKDGDKIIDVQLRYYLNDTGGLDVKLKNTQPDKGVPVEIELNTEVEGSPTDKMRYIVITAIQTDDENRKETVVLAVELPQPVLATTTTTTMSNTMMTPSSTTEQTYSSCPPCPTESSPDATTIATSCPTFDPTTDCPTGSPTGDPVSSLTTNSVQTTTICPTTITSPISPSSSSTPTNSPNISTTTSPTTSVTSTETEGTLSSSSSCPICPVTTDSVTTCPTTECPTIPTECPTCPTENTEVSCSSSTTELPPNTVYSTSCPITCPAPTTTSPLICDCSTTPAAATCPTTAIPPTRNNSSVQFEKQQYASEILENSPVDTFIVTLSAMSTIFNEKPEYSFAEGYDAKYFVVDSKTGNVTTAVSLPVGNYLLEAIAQIPSGDKDHARIVVSSVMGTSCNGTQFSSPLYEFPISERTTGKVGQVELRSTDTAAYTLSISSCSPPSMTEYFNVEPNGNIVVTSPFNWTNNCTRIILTISAENQRHSRMIPISTIVNIDVLDINEAPQFLGYGSSMVIGYPDRTYFDPSVQMPLIKVKANDVDKEENATLTYHVMNEFEIFDIDLQTGSLFVKGIDKLNWETIRTVQIVARDKLGLEDTLNITVKPLSDNYITLLKAKSQTDSLTEETVSNDMSRILGYQVVVLRIEKSPDISLRVTQAALIGYNYKVTLYALNKTTFITREEFTQKVNGANTTGLSWTIDGELSIPQEYPVEKMINTLTKDTQSYTIATAVLGTLLSLVLILIVVYVVYVKKFKVERPWSQAFRAASLEVDKKHWDQRSFAQSSDHSDETSEAHIDSYNRELSTIPVIRFSMEKSISNENIQPNQTPIEDEAYCPPTPVPKKSILKDSSISDKNSKQRTNVEKLEDTSVKFSPTPEVIQVAATAPEVEEVDLDNSNKDDDDDEFLIEEL</sequence>
<evidence type="ECO:0000256" key="6">
    <source>
        <dbReference type="ARBA" id="ARBA00022989"/>
    </source>
</evidence>
<dbReference type="InterPro" id="IPR039808">
    <property type="entry name" value="Cadherin"/>
</dbReference>
<comment type="caution">
    <text evidence="13">The sequence shown here is derived from an EMBL/GenBank/DDBJ whole genome shotgun (WGS) entry which is preliminary data.</text>
</comment>
<accession>A0A8J2S7B8</accession>
<dbReference type="GO" id="GO:0044331">
    <property type="term" value="P:cell-cell adhesion mediated by cadherin"/>
    <property type="evidence" value="ECO:0007669"/>
    <property type="project" value="TreeGrafter"/>
</dbReference>
<evidence type="ECO:0000256" key="11">
    <source>
        <dbReference type="SAM" id="SignalP"/>
    </source>
</evidence>
<feature type="region of interest" description="Disordered" evidence="9">
    <location>
        <begin position="459"/>
        <end position="503"/>
    </location>
</feature>
<proteinExistence type="predicted"/>
<evidence type="ECO:0000256" key="2">
    <source>
        <dbReference type="ARBA" id="ARBA00022692"/>
    </source>
</evidence>
<gene>
    <name evidence="13" type="ORF">DGAL_LOCUS15727</name>
</gene>
<dbReference type="InterPro" id="IPR002126">
    <property type="entry name" value="Cadherin-like_dom"/>
</dbReference>
<dbReference type="OrthoDB" id="6606209at2759"/>
<dbReference type="GO" id="GO:0000902">
    <property type="term" value="P:cell morphogenesis"/>
    <property type="evidence" value="ECO:0007669"/>
    <property type="project" value="TreeGrafter"/>
</dbReference>
<feature type="compositionally biased region" description="Basic and acidic residues" evidence="9">
    <location>
        <begin position="1143"/>
        <end position="1162"/>
    </location>
</feature>
<evidence type="ECO:0000256" key="9">
    <source>
        <dbReference type="SAM" id="MobiDB-lite"/>
    </source>
</evidence>
<feature type="compositionally biased region" description="Acidic residues" evidence="9">
    <location>
        <begin position="1180"/>
        <end position="1203"/>
    </location>
</feature>
<dbReference type="GO" id="GO:0034332">
    <property type="term" value="P:adherens junction organization"/>
    <property type="evidence" value="ECO:0007669"/>
    <property type="project" value="TreeGrafter"/>
</dbReference>
<feature type="compositionally biased region" description="Polar residues" evidence="9">
    <location>
        <begin position="1112"/>
        <end position="1121"/>
    </location>
</feature>
<dbReference type="GO" id="GO:0008013">
    <property type="term" value="F:beta-catenin binding"/>
    <property type="evidence" value="ECO:0007669"/>
    <property type="project" value="TreeGrafter"/>
</dbReference>
<keyword evidence="7 10" id="KW-0472">Membrane</keyword>
<evidence type="ECO:0000256" key="10">
    <source>
        <dbReference type="SAM" id="Phobius"/>
    </source>
</evidence>
<keyword evidence="14" id="KW-1185">Reference proteome</keyword>
<dbReference type="Gene3D" id="2.60.40.60">
    <property type="entry name" value="Cadherins"/>
    <property type="match status" value="3"/>
</dbReference>
<evidence type="ECO:0000256" key="7">
    <source>
        <dbReference type="ARBA" id="ARBA00023136"/>
    </source>
</evidence>
<comment type="subcellular location">
    <subcellularLocation>
        <location evidence="1">Membrane</location>
        <topology evidence="1">Single-pass membrane protein</topology>
    </subcellularLocation>
</comment>
<keyword evidence="4" id="KW-0677">Repeat</keyword>
<feature type="compositionally biased region" description="Low complexity" evidence="9">
    <location>
        <begin position="389"/>
        <end position="399"/>
    </location>
</feature>
<evidence type="ECO:0000256" key="5">
    <source>
        <dbReference type="ARBA" id="ARBA00022837"/>
    </source>
</evidence>
<keyword evidence="2 10" id="KW-0812">Transmembrane</keyword>
<dbReference type="SUPFAM" id="SSF49313">
    <property type="entry name" value="Cadherin-like"/>
    <property type="match status" value="4"/>
</dbReference>
<evidence type="ECO:0000313" key="14">
    <source>
        <dbReference type="Proteomes" id="UP000789390"/>
    </source>
</evidence>